<proteinExistence type="predicted"/>
<dbReference type="RefSeq" id="XP_714855.2">
    <property type="nucleotide sequence ID" value="XM_709762.2"/>
</dbReference>
<dbReference type="FunCoup" id="A0A1D8PHT4">
    <property type="interactions" value="787"/>
</dbReference>
<dbReference type="InterPro" id="IPR036885">
    <property type="entry name" value="SWIB_MDM2_dom_sf"/>
</dbReference>
<dbReference type="STRING" id="237561.A0A1D8PHT4"/>
<dbReference type="SMR" id="A0A1D8PHT4"/>
<dbReference type="GeneID" id="3643504"/>
<protein>
    <submittedName>
        <fullName evidence="3">Uncharacterized protein</fullName>
    </submittedName>
</protein>
<evidence type="ECO:0000256" key="1">
    <source>
        <dbReference type="SAM" id="MobiDB-lite"/>
    </source>
</evidence>
<evidence type="ECO:0000313" key="3">
    <source>
        <dbReference type="EMBL" id="AOW27709.1"/>
    </source>
</evidence>
<dbReference type="AlphaFoldDB" id="A0A1D8PHT4"/>
<reference evidence="3 4" key="1">
    <citation type="journal article" date="2004" name="Proc. Natl. Acad. Sci. U.S.A.">
        <title>The diploid genome sequence of Candida albicans.</title>
        <authorList>
            <person name="Jones T."/>
            <person name="Federspiel N.A."/>
            <person name="Chibana H."/>
            <person name="Dungan J."/>
            <person name="Kalman S."/>
            <person name="Magee B.B."/>
            <person name="Newport G."/>
            <person name="Thorstenson Y.R."/>
            <person name="Agabian N."/>
            <person name="Magee P.T."/>
            <person name="Davis R.W."/>
            <person name="Scherer S."/>
        </authorList>
    </citation>
    <scope>NUCLEOTIDE SEQUENCE [LARGE SCALE GENOMIC DNA]</scope>
    <source>
        <strain evidence="4">SC5314 / ATCC MYA-2876</strain>
    </source>
</reference>
<gene>
    <name evidence="2" type="primary">SNF12</name>
    <name evidence="3" type="ordered locus">CAALFM_C207100WA</name>
    <name evidence="2" type="ordered locus">orf19.9805</name>
</gene>
<dbReference type="InParanoid" id="A0A1D8PHT4"/>
<dbReference type="eggNOG" id="KOG2570">
    <property type="taxonomic scope" value="Eukaryota"/>
</dbReference>
<dbReference type="OrthoDB" id="10263741at2759"/>
<evidence type="ECO:0000313" key="4">
    <source>
        <dbReference type="Proteomes" id="UP000000559"/>
    </source>
</evidence>
<dbReference type="VEuPathDB" id="FungiDB:C2_07100W_A"/>
<reference evidence="3 4" key="3">
    <citation type="journal article" date="2013" name="Genome Biol.">
        <title>Assembly of a phased diploid Candida albicans genome facilitates allele-specific measurements and provides a simple model for repeat and indel structure.</title>
        <authorList>
            <person name="Muzzey D."/>
            <person name="Schwartz K."/>
            <person name="Weissman J.S."/>
            <person name="Sherlock G."/>
        </authorList>
    </citation>
    <scope>NUCLEOTIDE SEQUENCE [LARGE SCALE GENOMIC DNA]</scope>
    <source>
        <strain evidence="4">SC5314 / ATCC MYA-2876</strain>
    </source>
</reference>
<feature type="region of interest" description="Disordered" evidence="1">
    <location>
        <begin position="1"/>
        <end position="25"/>
    </location>
</feature>
<accession>A0A1D8PHT4</accession>
<dbReference type="PANTHER" id="PTHR13844">
    <property type="entry name" value="SWI/SNF-RELATED MATRIX-ASSOCIATED ACTIN-DEPENDENT REGULATOR OF CHROMATIN SUBFAMILY D"/>
    <property type="match status" value="1"/>
</dbReference>
<sequence length="469" mass="53599">MQSISQQQVPHHPPPANKPRPNAAAVPTISYQPTDIIIPTQLYDKIGNLGEYKRLQEAEKKLDLLIARKSLDFQAIQQKSIHPHEYRPSTGVLRIFIYNTCENQPWQKQLLQQKGLPVPDPTLAESSWTLRIEGKFISDIPDEQQQIDETFKFSSFLSAISVDLLPNENYPNIQESQSHIIEWRDDGPNANKPPASVSFDGLDIKRNGIFNIKSKIALLVKNHSNSLKLSEEMSRFVGKQECSQQELLYIIWQYVLFKGLFKKSNAYTEVPAVETSTLPNPADDKDSSDDDLTLVEADDLLFELLKVKTFKFSDLYKLTQAHFVPREPIIVDYEVDTRKSTTLGNVVLDIPVELPLNLLKAQKELLDVNKTAFENLAKADSTISQLDQRISLAIIALQNANSREKFYRELSDDPVKFIENWLESQAETLKALKSDEGYDEEVVRRAKYFEENEHLIKEKIELLLGSNKF</sequence>
<organism evidence="3 4">
    <name type="scientific">Candida albicans (strain SC5314 / ATCC MYA-2876)</name>
    <name type="common">Yeast</name>
    <dbReference type="NCBI Taxonomy" id="237561"/>
    <lineage>
        <taxon>Eukaryota</taxon>
        <taxon>Fungi</taxon>
        <taxon>Dikarya</taxon>
        <taxon>Ascomycota</taxon>
        <taxon>Saccharomycotina</taxon>
        <taxon>Pichiomycetes</taxon>
        <taxon>Debaryomycetaceae</taxon>
        <taxon>Candida/Lodderomyces clade</taxon>
        <taxon>Candida</taxon>
    </lineage>
</organism>
<dbReference type="CGD" id="CAL0000199592">
    <property type="gene designation" value="SNF12"/>
</dbReference>
<dbReference type="KEGG" id="cal:CAALFM_C207100WA"/>
<dbReference type="SUPFAM" id="SSF47592">
    <property type="entry name" value="SWIB/MDM2 domain"/>
    <property type="match status" value="1"/>
</dbReference>
<dbReference type="GO" id="GO:0016586">
    <property type="term" value="C:RSC-type complex"/>
    <property type="evidence" value="ECO:0000314"/>
    <property type="project" value="CGD"/>
</dbReference>
<evidence type="ECO:0000313" key="2">
    <source>
        <dbReference type="CGD" id="CAL0000199592"/>
    </source>
</evidence>
<keyword evidence="4" id="KW-1185">Reference proteome</keyword>
<name>A0A1D8PHT4_CANAL</name>
<dbReference type="Proteomes" id="UP000000559">
    <property type="component" value="Chromosome 2"/>
</dbReference>
<reference evidence="3 4" key="2">
    <citation type="journal article" date="2007" name="Genome Biol.">
        <title>Assembly of the Candida albicans genome into sixteen supercontigs aligned on the eight chromosomes.</title>
        <authorList>
            <person name="van het Hoog M."/>
            <person name="Rast T.J."/>
            <person name="Martchenko M."/>
            <person name="Grindle S."/>
            <person name="Dignard D."/>
            <person name="Hogues H."/>
            <person name="Cuomo C."/>
            <person name="Berriman M."/>
            <person name="Scherer S."/>
            <person name="Magee B.B."/>
            <person name="Whiteway M."/>
            <person name="Chibana H."/>
            <person name="Nantel A."/>
            <person name="Magee P.T."/>
        </authorList>
    </citation>
    <scope>GENOME REANNOTATION</scope>
    <source>
        <strain evidence="4">SC5314 / ATCC MYA-2876</strain>
    </source>
</reference>
<dbReference type="EMBL" id="CP017624">
    <property type="protein sequence ID" value="AOW27709.1"/>
    <property type="molecule type" value="Genomic_DNA"/>
</dbReference>
<dbReference type="Gene3D" id="1.10.245.10">
    <property type="entry name" value="SWIB/MDM2 domain"/>
    <property type="match status" value="1"/>
</dbReference>
<dbReference type="GO" id="GO:0005634">
    <property type="term" value="C:nucleus"/>
    <property type="evidence" value="ECO:0000318"/>
    <property type="project" value="GO_Central"/>
</dbReference>